<accession>W4H2S7</accession>
<evidence type="ECO:0000256" key="5">
    <source>
        <dbReference type="ARBA" id="ARBA00049274"/>
    </source>
</evidence>
<dbReference type="PANTHER" id="PTHR12241:SF145">
    <property type="entry name" value="TUBULIN POLYGLUTAMYLASE TTLL5"/>
    <property type="match status" value="1"/>
</dbReference>
<comment type="catalytic activity">
    <reaction evidence="5">
        <text>L-glutamyl-[protein] + L-glutamate + ATP = gamma-L-glutamyl-L-glutamyl-[protein] + ADP + phosphate + H(+)</text>
        <dbReference type="Rhea" id="RHEA:60144"/>
        <dbReference type="Rhea" id="RHEA-COMP:10208"/>
        <dbReference type="Rhea" id="RHEA-COMP:15517"/>
        <dbReference type="ChEBI" id="CHEBI:15378"/>
        <dbReference type="ChEBI" id="CHEBI:29973"/>
        <dbReference type="ChEBI" id="CHEBI:29985"/>
        <dbReference type="ChEBI" id="CHEBI:30616"/>
        <dbReference type="ChEBI" id="CHEBI:43474"/>
        <dbReference type="ChEBI" id="CHEBI:143622"/>
        <dbReference type="ChEBI" id="CHEBI:456216"/>
    </reaction>
    <physiologicalReaction direction="left-to-right" evidence="5">
        <dbReference type="Rhea" id="RHEA:60145"/>
    </physiologicalReaction>
</comment>
<dbReference type="GO" id="GO:0070740">
    <property type="term" value="F:tubulin-glutamic acid ligase activity"/>
    <property type="evidence" value="ECO:0007669"/>
    <property type="project" value="TreeGrafter"/>
</dbReference>
<dbReference type="GeneID" id="20805247"/>
<protein>
    <recommendedName>
        <fullName evidence="4">Tubulin--tyrosine ligase-like protein 5</fullName>
    </recommendedName>
</protein>
<proteinExistence type="predicted"/>
<evidence type="ECO:0000256" key="1">
    <source>
        <dbReference type="ARBA" id="ARBA00022598"/>
    </source>
</evidence>
<dbReference type="VEuPathDB" id="FungiDB:H257_03251"/>
<keyword evidence="2" id="KW-0547">Nucleotide-binding</keyword>
<gene>
    <name evidence="7" type="ORF">H257_03251</name>
</gene>
<dbReference type="OrthoDB" id="202825at2759"/>
<evidence type="ECO:0000256" key="4">
    <source>
        <dbReference type="ARBA" id="ARBA00041448"/>
    </source>
</evidence>
<dbReference type="Gene3D" id="3.30.470.20">
    <property type="entry name" value="ATP-grasp fold, B domain"/>
    <property type="match status" value="1"/>
</dbReference>
<feature type="compositionally biased region" description="Basic residues" evidence="6">
    <location>
        <begin position="453"/>
        <end position="462"/>
    </location>
</feature>
<dbReference type="PROSITE" id="PS51221">
    <property type="entry name" value="TTL"/>
    <property type="match status" value="1"/>
</dbReference>
<organism evidence="7">
    <name type="scientific">Aphanomyces astaci</name>
    <name type="common">Crayfish plague agent</name>
    <dbReference type="NCBI Taxonomy" id="112090"/>
    <lineage>
        <taxon>Eukaryota</taxon>
        <taxon>Sar</taxon>
        <taxon>Stramenopiles</taxon>
        <taxon>Oomycota</taxon>
        <taxon>Saprolegniomycetes</taxon>
        <taxon>Saprolegniales</taxon>
        <taxon>Verrucalvaceae</taxon>
        <taxon>Aphanomyces</taxon>
    </lineage>
</organism>
<dbReference type="EMBL" id="KI913118">
    <property type="protein sequence ID" value="ETV85539.1"/>
    <property type="molecule type" value="Genomic_DNA"/>
</dbReference>
<keyword evidence="3" id="KW-0067">ATP-binding</keyword>
<dbReference type="RefSeq" id="XP_009825557.1">
    <property type="nucleotide sequence ID" value="XM_009827255.1"/>
</dbReference>
<feature type="region of interest" description="Disordered" evidence="6">
    <location>
        <begin position="449"/>
        <end position="474"/>
    </location>
</feature>
<evidence type="ECO:0000256" key="6">
    <source>
        <dbReference type="SAM" id="MobiDB-lite"/>
    </source>
</evidence>
<evidence type="ECO:0000256" key="3">
    <source>
        <dbReference type="ARBA" id="ARBA00022840"/>
    </source>
</evidence>
<dbReference type="GO" id="GO:0005524">
    <property type="term" value="F:ATP binding"/>
    <property type="evidence" value="ECO:0007669"/>
    <property type="project" value="UniProtKB-KW"/>
</dbReference>
<dbReference type="SUPFAM" id="SSF56059">
    <property type="entry name" value="Glutathione synthetase ATP-binding domain-like"/>
    <property type="match status" value="1"/>
</dbReference>
<feature type="region of interest" description="Disordered" evidence="6">
    <location>
        <begin position="532"/>
        <end position="577"/>
    </location>
</feature>
<evidence type="ECO:0000256" key="2">
    <source>
        <dbReference type="ARBA" id="ARBA00022741"/>
    </source>
</evidence>
<dbReference type="InterPro" id="IPR004344">
    <property type="entry name" value="TTL/TTLL_fam"/>
</dbReference>
<name>W4H2S7_APHAT</name>
<evidence type="ECO:0000313" key="7">
    <source>
        <dbReference type="EMBL" id="ETV85539.1"/>
    </source>
</evidence>
<keyword evidence="1" id="KW-0436">Ligase</keyword>
<dbReference type="GO" id="GO:0036064">
    <property type="term" value="C:ciliary basal body"/>
    <property type="evidence" value="ECO:0007669"/>
    <property type="project" value="TreeGrafter"/>
</dbReference>
<reference evidence="7" key="1">
    <citation type="submission" date="2013-12" db="EMBL/GenBank/DDBJ databases">
        <title>The Genome Sequence of Aphanomyces astaci APO3.</title>
        <authorList>
            <consortium name="The Broad Institute Genomics Platform"/>
            <person name="Russ C."/>
            <person name="Tyler B."/>
            <person name="van West P."/>
            <person name="Dieguez-Uribeondo J."/>
            <person name="Young S.K."/>
            <person name="Zeng Q."/>
            <person name="Gargeya S."/>
            <person name="Fitzgerald M."/>
            <person name="Abouelleil A."/>
            <person name="Alvarado L."/>
            <person name="Chapman S.B."/>
            <person name="Gainer-Dewar J."/>
            <person name="Goldberg J."/>
            <person name="Griggs A."/>
            <person name="Gujja S."/>
            <person name="Hansen M."/>
            <person name="Howarth C."/>
            <person name="Imamovic A."/>
            <person name="Ireland A."/>
            <person name="Larimer J."/>
            <person name="McCowan C."/>
            <person name="Murphy C."/>
            <person name="Pearson M."/>
            <person name="Poon T.W."/>
            <person name="Priest M."/>
            <person name="Roberts A."/>
            <person name="Saif S."/>
            <person name="Shea T."/>
            <person name="Sykes S."/>
            <person name="Wortman J."/>
            <person name="Nusbaum C."/>
            <person name="Birren B."/>
        </authorList>
    </citation>
    <scope>NUCLEOTIDE SEQUENCE [LARGE SCALE GENOMIC DNA]</scope>
    <source>
        <strain evidence="7">APO3</strain>
    </source>
</reference>
<dbReference type="AlphaFoldDB" id="W4H2S7"/>
<dbReference type="Pfam" id="PF03133">
    <property type="entry name" value="TTL"/>
    <property type="match status" value="1"/>
</dbReference>
<dbReference type="GO" id="GO:0015631">
    <property type="term" value="F:tubulin binding"/>
    <property type="evidence" value="ECO:0007669"/>
    <property type="project" value="TreeGrafter"/>
</dbReference>
<dbReference type="PANTHER" id="PTHR12241">
    <property type="entry name" value="TUBULIN POLYGLUTAMYLASE"/>
    <property type="match status" value="1"/>
</dbReference>
<sequence>MPCRFHDFANRLMPCAATQSQLGMTDAIELVDESDSGGEDNGEPQNIIVASRTAENNNTPLVLVPSNITGNAMPVVYMPYPLYLNLTRLPPAETTVEPWRGDQLIRYHGTRRYLYNAVKNALKAAQVVKTSKRNWNLFWGRHLDVTQYAALVPGQKVNHFPGSLELGRKDKLCTNILRMQRKFTGAFYQIIPETFVTGAKECKPFMAALASSSKALWILKPPNQCCGRGIKIISGGSDYTYEPDKRYVAQRYIMSPYLINGFKFDMRLYVLVTSFDPLRVYLFDNGLVRFCTHKYSTSTKDVANRFGHLTNYSVNKKNKAAFQSNQDAAADGEGSKWSYQALQAYFETQGLDPTAIHLDIAALIVKTLVCVESPLVASLNKQAKHVNACFELFGFDVLLDANLRPWLLEVNVFPSMSSSSPMDKRIKSILVCDTFQLVGVAAVDMGAGDLKKSTPKPRRSVKPNRQDSTESSVTAEDIETQWIQALEDEASRLGHFERIFPTPDTIKFLDFFEIPRPGNLVYAKHLQMKTTTPNQLDGGRPSKGMPNAAVSAKPTTRQRSFSRKFSHAKTASLSYNE</sequence>
<dbReference type="GO" id="GO:0000226">
    <property type="term" value="P:microtubule cytoskeleton organization"/>
    <property type="evidence" value="ECO:0007669"/>
    <property type="project" value="TreeGrafter"/>
</dbReference>